<evidence type="ECO:0008006" key="4">
    <source>
        <dbReference type="Google" id="ProtNLM"/>
    </source>
</evidence>
<comment type="caution">
    <text evidence="2">The sequence shown here is derived from an EMBL/GenBank/DDBJ whole genome shotgun (WGS) entry which is preliminary data.</text>
</comment>
<reference evidence="2 3" key="1">
    <citation type="journal article" date="2024" name="IMA Fungus">
        <title>IMA Genome - F19 : A genome assembly and annotation guide to empower mycologists, including annotated draft genome sequences of Ceratocystis pirilliformis, Diaporthe australafricana, Fusarium ophioides, Paecilomyces lecythidis, and Sporothrix stenoceras.</title>
        <authorList>
            <person name="Aylward J."/>
            <person name="Wilson A.M."/>
            <person name="Visagie C.M."/>
            <person name="Spraker J."/>
            <person name="Barnes I."/>
            <person name="Buitendag C."/>
            <person name="Ceriani C."/>
            <person name="Del Mar Angel L."/>
            <person name="du Plessis D."/>
            <person name="Fuchs T."/>
            <person name="Gasser K."/>
            <person name="Kramer D."/>
            <person name="Li W."/>
            <person name="Munsamy K."/>
            <person name="Piso A."/>
            <person name="Price J.L."/>
            <person name="Sonnekus B."/>
            <person name="Thomas C."/>
            <person name="van der Nest A."/>
            <person name="van Dijk A."/>
            <person name="van Heerden A."/>
            <person name="van Vuuren N."/>
            <person name="Yilmaz N."/>
            <person name="Duong T.A."/>
            <person name="van der Merwe N.A."/>
            <person name="Wingfield M.J."/>
            <person name="Wingfield B.D."/>
        </authorList>
    </citation>
    <scope>NUCLEOTIDE SEQUENCE [LARGE SCALE GENOMIC DNA]</scope>
    <source>
        <strain evidence="2 3">CMW 18300</strain>
    </source>
</reference>
<sequence>MQFSITKLVLLSAALASSSQAWKLTFLGTNANHVLKLSGRDDVNCKTLDTGDRFPVKAIDFDKDNGAFLADARSFKVWSGPDCSSGSVRTYSSGDGYHALATSFTIKSYKVDCPL</sequence>
<keyword evidence="1" id="KW-0732">Signal</keyword>
<feature type="chain" id="PRO_5046893469" description="AA1-like domain-containing protein" evidence="1">
    <location>
        <begin position="22"/>
        <end position="115"/>
    </location>
</feature>
<organism evidence="2 3">
    <name type="scientific">Diaporthe australafricana</name>
    <dbReference type="NCBI Taxonomy" id="127596"/>
    <lineage>
        <taxon>Eukaryota</taxon>
        <taxon>Fungi</taxon>
        <taxon>Dikarya</taxon>
        <taxon>Ascomycota</taxon>
        <taxon>Pezizomycotina</taxon>
        <taxon>Sordariomycetes</taxon>
        <taxon>Sordariomycetidae</taxon>
        <taxon>Diaporthales</taxon>
        <taxon>Diaporthaceae</taxon>
        <taxon>Diaporthe</taxon>
    </lineage>
</organism>
<accession>A0ABR3XW37</accession>
<gene>
    <name evidence="2" type="ORF">Daus18300_001699</name>
</gene>
<evidence type="ECO:0000256" key="1">
    <source>
        <dbReference type="SAM" id="SignalP"/>
    </source>
</evidence>
<feature type="signal peptide" evidence="1">
    <location>
        <begin position="1"/>
        <end position="21"/>
    </location>
</feature>
<protein>
    <recommendedName>
        <fullName evidence="4">AA1-like domain-containing protein</fullName>
    </recommendedName>
</protein>
<dbReference type="Proteomes" id="UP001583177">
    <property type="component" value="Unassembled WGS sequence"/>
</dbReference>
<evidence type="ECO:0000313" key="3">
    <source>
        <dbReference type="Proteomes" id="UP001583177"/>
    </source>
</evidence>
<evidence type="ECO:0000313" key="2">
    <source>
        <dbReference type="EMBL" id="KAL1879860.1"/>
    </source>
</evidence>
<keyword evidence="3" id="KW-1185">Reference proteome</keyword>
<dbReference type="EMBL" id="JAWRVE010000009">
    <property type="protein sequence ID" value="KAL1879860.1"/>
    <property type="molecule type" value="Genomic_DNA"/>
</dbReference>
<name>A0ABR3XW37_9PEZI</name>
<proteinExistence type="predicted"/>